<organism evidence="2">
    <name type="scientific">marine sediment metagenome</name>
    <dbReference type="NCBI Taxonomy" id="412755"/>
    <lineage>
        <taxon>unclassified sequences</taxon>
        <taxon>metagenomes</taxon>
        <taxon>ecological metagenomes</taxon>
    </lineage>
</organism>
<name>X1NGL4_9ZZZZ</name>
<dbReference type="AlphaFoldDB" id="X1NGL4"/>
<evidence type="ECO:0008006" key="3">
    <source>
        <dbReference type="Google" id="ProtNLM"/>
    </source>
</evidence>
<comment type="caution">
    <text evidence="2">The sequence shown here is derived from an EMBL/GenBank/DDBJ whole genome shotgun (WGS) entry which is preliminary data.</text>
</comment>
<accession>X1NGL4</accession>
<proteinExistence type="predicted"/>
<reference evidence="2" key="1">
    <citation type="journal article" date="2014" name="Front. Microbiol.">
        <title>High frequency of phylogenetically diverse reductive dehalogenase-homologous genes in deep subseafloor sedimentary metagenomes.</title>
        <authorList>
            <person name="Kawai M."/>
            <person name="Futagami T."/>
            <person name="Toyoda A."/>
            <person name="Takaki Y."/>
            <person name="Nishi S."/>
            <person name="Hori S."/>
            <person name="Arai W."/>
            <person name="Tsubouchi T."/>
            <person name="Morono Y."/>
            <person name="Uchiyama I."/>
            <person name="Ito T."/>
            <person name="Fujiyama A."/>
            <person name="Inagaki F."/>
            <person name="Takami H."/>
        </authorList>
    </citation>
    <scope>NUCLEOTIDE SEQUENCE</scope>
    <source>
        <strain evidence="2">Expedition CK06-06</strain>
    </source>
</reference>
<sequence>MDTSGTTMSDTSDNSNDGTSANSPSFANDQQGNPNRAMTFNGTSDKVTIGDTGIDVKTVSFWINADDVTTRSIIDMDGGTRSIEIDGSSDITATGFTSPIIYINGSSGDPAVVADVWEHVVVTTATAVDASSLVIGNEASWFDGDICNVRIYDDVLTPAEALLLY</sequence>
<dbReference type="Gene3D" id="2.60.120.200">
    <property type="match status" value="1"/>
</dbReference>
<dbReference type="SUPFAM" id="SSF49899">
    <property type="entry name" value="Concanavalin A-like lectins/glucanases"/>
    <property type="match status" value="1"/>
</dbReference>
<feature type="non-terminal residue" evidence="2">
    <location>
        <position position="165"/>
    </location>
</feature>
<dbReference type="EMBL" id="BARV01030559">
    <property type="protein sequence ID" value="GAI42743.1"/>
    <property type="molecule type" value="Genomic_DNA"/>
</dbReference>
<feature type="compositionally biased region" description="Polar residues" evidence="1">
    <location>
        <begin position="21"/>
        <end position="44"/>
    </location>
</feature>
<protein>
    <recommendedName>
        <fullName evidence="3">LamG-like jellyroll fold domain-containing protein</fullName>
    </recommendedName>
</protein>
<feature type="compositionally biased region" description="Low complexity" evidence="1">
    <location>
        <begin position="1"/>
        <end position="20"/>
    </location>
</feature>
<feature type="region of interest" description="Disordered" evidence="1">
    <location>
        <begin position="1"/>
        <end position="44"/>
    </location>
</feature>
<evidence type="ECO:0000313" key="2">
    <source>
        <dbReference type="EMBL" id="GAI42743.1"/>
    </source>
</evidence>
<dbReference type="InterPro" id="IPR013320">
    <property type="entry name" value="ConA-like_dom_sf"/>
</dbReference>
<evidence type="ECO:0000256" key="1">
    <source>
        <dbReference type="SAM" id="MobiDB-lite"/>
    </source>
</evidence>
<gene>
    <name evidence="2" type="ORF">S06H3_48523</name>
</gene>